<dbReference type="Proteomes" id="UP001367508">
    <property type="component" value="Unassembled WGS sequence"/>
</dbReference>
<name>A0AAN9LNP9_CANGL</name>
<accession>A0AAN9LNP9</accession>
<protein>
    <submittedName>
        <fullName evidence="1">Uncharacterized protein</fullName>
    </submittedName>
</protein>
<proteinExistence type="predicted"/>
<sequence length="207" mass="23474">MRPERAPFQCDSLSFRKPPLTMFMDTERLQLALWLGRLTYRVLDVCGLEPVGSDRSSYMGKIHENNVTFVTNICSILITFLLDREFHVVESRQYRNLKNEGTNAAGIFLSCILTMLLEVVHMTKREAQDIGRNSNNFELSTARREDMIKLLKPNEAMFDRQSAMKSHMVLGSVKPNSSTLHAMTREGGLRPALLLIALVVMIKGALI</sequence>
<organism evidence="1 2">
    <name type="scientific">Canavalia gladiata</name>
    <name type="common">Sword bean</name>
    <name type="synonym">Dolichos gladiatus</name>
    <dbReference type="NCBI Taxonomy" id="3824"/>
    <lineage>
        <taxon>Eukaryota</taxon>
        <taxon>Viridiplantae</taxon>
        <taxon>Streptophyta</taxon>
        <taxon>Embryophyta</taxon>
        <taxon>Tracheophyta</taxon>
        <taxon>Spermatophyta</taxon>
        <taxon>Magnoliopsida</taxon>
        <taxon>eudicotyledons</taxon>
        <taxon>Gunneridae</taxon>
        <taxon>Pentapetalae</taxon>
        <taxon>rosids</taxon>
        <taxon>fabids</taxon>
        <taxon>Fabales</taxon>
        <taxon>Fabaceae</taxon>
        <taxon>Papilionoideae</taxon>
        <taxon>50 kb inversion clade</taxon>
        <taxon>NPAAA clade</taxon>
        <taxon>indigoferoid/millettioid clade</taxon>
        <taxon>Phaseoleae</taxon>
        <taxon>Canavalia</taxon>
    </lineage>
</organism>
<gene>
    <name evidence="1" type="ORF">VNO77_19928</name>
</gene>
<dbReference type="AlphaFoldDB" id="A0AAN9LNP9"/>
<reference evidence="1 2" key="1">
    <citation type="submission" date="2024-01" db="EMBL/GenBank/DDBJ databases">
        <title>The genomes of 5 underutilized Papilionoideae crops provide insights into root nodulation and disease resistanc.</title>
        <authorList>
            <person name="Jiang F."/>
        </authorList>
    </citation>
    <scope>NUCLEOTIDE SEQUENCE [LARGE SCALE GENOMIC DNA]</scope>
    <source>
        <strain evidence="1">LVBAO_FW01</strain>
        <tissue evidence="1">Leaves</tissue>
    </source>
</reference>
<comment type="caution">
    <text evidence="1">The sequence shown here is derived from an EMBL/GenBank/DDBJ whole genome shotgun (WGS) entry which is preliminary data.</text>
</comment>
<evidence type="ECO:0000313" key="2">
    <source>
        <dbReference type="Proteomes" id="UP001367508"/>
    </source>
</evidence>
<evidence type="ECO:0000313" key="1">
    <source>
        <dbReference type="EMBL" id="KAK7339271.1"/>
    </source>
</evidence>
<keyword evidence="2" id="KW-1185">Reference proteome</keyword>
<dbReference type="EMBL" id="JAYMYQ010000004">
    <property type="protein sequence ID" value="KAK7339271.1"/>
    <property type="molecule type" value="Genomic_DNA"/>
</dbReference>